<dbReference type="Proteomes" id="UP000441208">
    <property type="component" value="Unassembled WGS sequence"/>
</dbReference>
<dbReference type="EMBL" id="QXFZ01000231">
    <property type="protein sequence ID" value="KAE9125649.1"/>
    <property type="molecule type" value="Genomic_DNA"/>
</dbReference>
<organism evidence="3 8">
    <name type="scientific">Phytophthora fragariae</name>
    <dbReference type="NCBI Taxonomy" id="53985"/>
    <lineage>
        <taxon>Eukaryota</taxon>
        <taxon>Sar</taxon>
        <taxon>Stramenopiles</taxon>
        <taxon>Oomycota</taxon>
        <taxon>Peronosporomycetes</taxon>
        <taxon>Peronosporales</taxon>
        <taxon>Peronosporaceae</taxon>
        <taxon>Phytophthora</taxon>
    </lineage>
</organism>
<dbReference type="Proteomes" id="UP000433483">
    <property type="component" value="Unassembled WGS sequence"/>
</dbReference>
<gene>
    <name evidence="5" type="ORF">PF002_g9155</name>
    <name evidence="4" type="ORF">PF005_g8094</name>
    <name evidence="3" type="ORF">PF006_g7138</name>
    <name evidence="2" type="ORF">PF007_g6270</name>
    <name evidence="1" type="ORF">PF011_g7023</name>
</gene>
<evidence type="ECO:0000313" key="8">
    <source>
        <dbReference type="Proteomes" id="UP000440732"/>
    </source>
</evidence>
<dbReference type="Proteomes" id="UP000440732">
    <property type="component" value="Unassembled WGS sequence"/>
</dbReference>
<proteinExistence type="predicted"/>
<dbReference type="EMBL" id="QXGA01000301">
    <property type="protein sequence ID" value="KAE9148243.1"/>
    <property type="molecule type" value="Genomic_DNA"/>
</dbReference>
<accession>A0A6A3UML3</accession>
<evidence type="ECO:0000313" key="3">
    <source>
        <dbReference type="EMBL" id="KAE9148243.1"/>
    </source>
</evidence>
<dbReference type="EMBL" id="QXGB01000336">
    <property type="protein sequence ID" value="KAE9218873.1"/>
    <property type="molecule type" value="Genomic_DNA"/>
</dbReference>
<name>A0A6A3UML3_9STRA</name>
<evidence type="ECO:0000313" key="6">
    <source>
        <dbReference type="Proteomes" id="UP000433483"/>
    </source>
</evidence>
<comment type="caution">
    <text evidence="3">The sequence shown here is derived from an EMBL/GenBank/DDBJ whole genome shotgun (WGS) entry which is preliminary data.</text>
</comment>
<protein>
    <submittedName>
        <fullName evidence="3">Uncharacterized protein</fullName>
    </submittedName>
</protein>
<dbReference type="EMBL" id="QXGD01000371">
    <property type="protein sequence ID" value="KAE9241636.1"/>
    <property type="molecule type" value="Genomic_DNA"/>
</dbReference>
<keyword evidence="6" id="KW-1185">Reference proteome</keyword>
<evidence type="ECO:0000313" key="2">
    <source>
        <dbReference type="EMBL" id="KAE9125649.1"/>
    </source>
</evidence>
<dbReference type="OrthoDB" id="126525at2759"/>
<evidence type="ECO:0000313" key="7">
    <source>
        <dbReference type="Proteomes" id="UP000440367"/>
    </source>
</evidence>
<dbReference type="Proteomes" id="UP000460718">
    <property type="component" value="Unassembled WGS sequence"/>
</dbReference>
<dbReference type="AlphaFoldDB" id="A0A6A3UML3"/>
<sequence length="55" mass="6194">MDAVEKPVEQAIGGEMPERFGQIFGGWTHSTEHYLAVYGYYGTDTRPPPSTRCCR</sequence>
<evidence type="ECO:0000313" key="9">
    <source>
        <dbReference type="Proteomes" id="UP000441208"/>
    </source>
</evidence>
<reference evidence="6 7" key="1">
    <citation type="submission" date="2018-08" db="EMBL/GenBank/DDBJ databases">
        <title>Genomic investigation of the strawberry pathogen Phytophthora fragariae indicates pathogenicity is determined by transcriptional variation in three key races.</title>
        <authorList>
            <person name="Adams T.M."/>
            <person name="Armitage A.D."/>
            <person name="Sobczyk M.K."/>
            <person name="Bates H.J."/>
            <person name="Dunwell J.M."/>
            <person name="Nellist C.F."/>
            <person name="Harrison R.J."/>
        </authorList>
    </citation>
    <scope>NUCLEOTIDE SEQUENCE [LARGE SCALE GENOMIC DNA]</scope>
    <source>
        <strain evidence="5 7">BC-1</strain>
        <strain evidence="4 6">NOV-27</strain>
        <strain evidence="3 8">NOV-5</strain>
        <strain evidence="2 9">NOV-71</strain>
        <strain evidence="1 10">SCRP245</strain>
    </source>
</reference>
<evidence type="ECO:0000313" key="5">
    <source>
        <dbReference type="EMBL" id="KAE9241636.1"/>
    </source>
</evidence>
<evidence type="ECO:0000313" key="4">
    <source>
        <dbReference type="EMBL" id="KAE9218873.1"/>
    </source>
</evidence>
<dbReference type="EMBL" id="QXFW01000305">
    <property type="protein sequence ID" value="KAE9016747.1"/>
    <property type="molecule type" value="Genomic_DNA"/>
</dbReference>
<dbReference type="Proteomes" id="UP000440367">
    <property type="component" value="Unassembled WGS sequence"/>
</dbReference>
<evidence type="ECO:0000313" key="10">
    <source>
        <dbReference type="Proteomes" id="UP000460718"/>
    </source>
</evidence>
<evidence type="ECO:0000313" key="1">
    <source>
        <dbReference type="EMBL" id="KAE9016747.1"/>
    </source>
</evidence>